<feature type="domain" description="Alpha/beta hydrolase fold-3" evidence="2">
    <location>
        <begin position="1"/>
        <end position="177"/>
    </location>
</feature>
<keyword evidence="4" id="KW-1185">Reference proteome</keyword>
<dbReference type="GO" id="GO:0016787">
    <property type="term" value="F:hydrolase activity"/>
    <property type="evidence" value="ECO:0007669"/>
    <property type="project" value="UniProtKB-KW"/>
</dbReference>
<evidence type="ECO:0000256" key="1">
    <source>
        <dbReference type="ARBA" id="ARBA00022801"/>
    </source>
</evidence>
<dbReference type="InParanoid" id="A0A3N4L736"/>
<organism evidence="3 4">
    <name type="scientific">Morchella conica CCBAS932</name>
    <dbReference type="NCBI Taxonomy" id="1392247"/>
    <lineage>
        <taxon>Eukaryota</taxon>
        <taxon>Fungi</taxon>
        <taxon>Dikarya</taxon>
        <taxon>Ascomycota</taxon>
        <taxon>Pezizomycotina</taxon>
        <taxon>Pezizomycetes</taxon>
        <taxon>Pezizales</taxon>
        <taxon>Morchellaceae</taxon>
        <taxon>Morchella</taxon>
    </lineage>
</organism>
<protein>
    <submittedName>
        <fullName evidence="3">Alpha/beta hydrolase fold-3</fullName>
    </submittedName>
</protein>
<proteinExistence type="predicted"/>
<reference evidence="3 4" key="1">
    <citation type="journal article" date="2018" name="Nat. Ecol. Evol.">
        <title>Pezizomycetes genomes reveal the molecular basis of ectomycorrhizal truffle lifestyle.</title>
        <authorList>
            <person name="Murat C."/>
            <person name="Payen T."/>
            <person name="Noel B."/>
            <person name="Kuo A."/>
            <person name="Morin E."/>
            <person name="Chen J."/>
            <person name="Kohler A."/>
            <person name="Krizsan K."/>
            <person name="Balestrini R."/>
            <person name="Da Silva C."/>
            <person name="Montanini B."/>
            <person name="Hainaut M."/>
            <person name="Levati E."/>
            <person name="Barry K.W."/>
            <person name="Belfiori B."/>
            <person name="Cichocki N."/>
            <person name="Clum A."/>
            <person name="Dockter R.B."/>
            <person name="Fauchery L."/>
            <person name="Guy J."/>
            <person name="Iotti M."/>
            <person name="Le Tacon F."/>
            <person name="Lindquist E.A."/>
            <person name="Lipzen A."/>
            <person name="Malagnac F."/>
            <person name="Mello A."/>
            <person name="Molinier V."/>
            <person name="Miyauchi S."/>
            <person name="Poulain J."/>
            <person name="Riccioni C."/>
            <person name="Rubini A."/>
            <person name="Sitrit Y."/>
            <person name="Splivallo R."/>
            <person name="Traeger S."/>
            <person name="Wang M."/>
            <person name="Zifcakova L."/>
            <person name="Wipf D."/>
            <person name="Zambonelli A."/>
            <person name="Paolocci F."/>
            <person name="Nowrousian M."/>
            <person name="Ottonello S."/>
            <person name="Baldrian P."/>
            <person name="Spatafora J.W."/>
            <person name="Henrissat B."/>
            <person name="Nagy L.G."/>
            <person name="Aury J.M."/>
            <person name="Wincker P."/>
            <person name="Grigoriev I.V."/>
            <person name="Bonfante P."/>
            <person name="Martin F.M."/>
        </authorList>
    </citation>
    <scope>NUCLEOTIDE SEQUENCE [LARGE SCALE GENOMIC DNA]</scope>
    <source>
        <strain evidence="3 4">CCBAS932</strain>
    </source>
</reference>
<keyword evidence="1 3" id="KW-0378">Hydrolase</keyword>
<dbReference type="STRING" id="1392247.A0A3N4L736"/>
<dbReference type="AlphaFoldDB" id="A0A3N4L736"/>
<dbReference type="Gene3D" id="3.40.50.1820">
    <property type="entry name" value="alpha/beta hydrolase"/>
    <property type="match status" value="1"/>
</dbReference>
<gene>
    <name evidence="3" type="ORF">P167DRAFT_532444</name>
</gene>
<dbReference type="InterPro" id="IPR029058">
    <property type="entry name" value="AB_hydrolase_fold"/>
</dbReference>
<evidence type="ECO:0000313" key="4">
    <source>
        <dbReference type="Proteomes" id="UP000277580"/>
    </source>
</evidence>
<dbReference type="PANTHER" id="PTHR48081">
    <property type="entry name" value="AB HYDROLASE SUPERFAMILY PROTEIN C4A8.06C"/>
    <property type="match status" value="1"/>
</dbReference>
<dbReference type="Proteomes" id="UP000277580">
    <property type="component" value="Unassembled WGS sequence"/>
</dbReference>
<accession>A0A3N4L736</accession>
<dbReference type="PANTHER" id="PTHR48081:SF8">
    <property type="entry name" value="ALPHA_BETA HYDROLASE FOLD-3 DOMAIN-CONTAINING PROTEIN-RELATED"/>
    <property type="match status" value="1"/>
</dbReference>
<evidence type="ECO:0000259" key="2">
    <source>
        <dbReference type="Pfam" id="PF07859"/>
    </source>
</evidence>
<feature type="non-terminal residue" evidence="3">
    <location>
        <position position="1"/>
    </location>
</feature>
<dbReference type="OrthoDB" id="408631at2759"/>
<evidence type="ECO:0000313" key="3">
    <source>
        <dbReference type="EMBL" id="RPB16451.1"/>
    </source>
</evidence>
<dbReference type="InterPro" id="IPR050300">
    <property type="entry name" value="GDXG_lipolytic_enzyme"/>
</dbReference>
<dbReference type="Pfam" id="PF07859">
    <property type="entry name" value="Abhydrolase_3"/>
    <property type="match status" value="1"/>
</dbReference>
<dbReference type="SUPFAM" id="SSF53474">
    <property type="entry name" value="alpha/beta-Hydrolases"/>
    <property type="match status" value="1"/>
</dbReference>
<sequence>YRLAPEHPFPAGPDDAWAAARWATTTIPHSAFYVGGVSSGGNLACVVSRRARDTPEAGVKVAGQLLVYPWLCSTRDHGGFVATLSKFEAYSDNVNDPVLAKGKLGVLEQVYGSPDPRDVDFSPLFDPKELKGLPRAVVFVAGADLLRDDGVAYWKGLRREDPKSPELRIWPGLPHAFNRHKELKTSGEYKGHLNEGMEELLDLNSQTTTTTTA</sequence>
<name>A0A3N4L736_9PEZI</name>
<dbReference type="EMBL" id="ML119109">
    <property type="protein sequence ID" value="RPB16451.1"/>
    <property type="molecule type" value="Genomic_DNA"/>
</dbReference>
<dbReference type="InterPro" id="IPR013094">
    <property type="entry name" value="AB_hydrolase_3"/>
</dbReference>